<dbReference type="AlphaFoldDB" id="A0A1F7UZD8"/>
<evidence type="ECO:0000256" key="1">
    <source>
        <dbReference type="SAM" id="Phobius"/>
    </source>
</evidence>
<dbReference type="Proteomes" id="UP000176846">
    <property type="component" value="Unassembled WGS sequence"/>
</dbReference>
<proteinExistence type="predicted"/>
<evidence type="ECO:0000259" key="2">
    <source>
        <dbReference type="Pfam" id="PF26449"/>
    </source>
</evidence>
<evidence type="ECO:0000313" key="3">
    <source>
        <dbReference type="EMBL" id="OGL83148.1"/>
    </source>
</evidence>
<organism evidence="3 4">
    <name type="scientific">Candidatus Uhrbacteria bacterium RIFCSPLOWO2_01_FULL_47_25</name>
    <dbReference type="NCBI Taxonomy" id="1802402"/>
    <lineage>
        <taxon>Bacteria</taxon>
        <taxon>Candidatus Uhriibacteriota</taxon>
    </lineage>
</organism>
<comment type="caution">
    <text evidence="3">The sequence shown here is derived from an EMBL/GenBank/DDBJ whole genome shotgun (WGS) entry which is preliminary data.</text>
</comment>
<feature type="domain" description="DUF8128" evidence="2">
    <location>
        <begin position="64"/>
        <end position="334"/>
    </location>
</feature>
<accession>A0A1F7UZD8</accession>
<keyword evidence="1" id="KW-1133">Transmembrane helix</keyword>
<keyword evidence="1" id="KW-0812">Transmembrane</keyword>
<protein>
    <recommendedName>
        <fullName evidence="2">DUF8128 domain-containing protein</fullName>
    </recommendedName>
</protein>
<gene>
    <name evidence="3" type="ORF">A2936_01445</name>
</gene>
<dbReference type="InterPro" id="IPR058441">
    <property type="entry name" value="DUF8128"/>
</dbReference>
<sequence length="469" mass="53454">MPFIDGLSNAFDAALADPNSIVGAWNFFSYIFVNGGWVFFLFLFLQGMYFYWIYHIQIRYDKTREWVLLAIDVPKNNVQTPKAVENIFSHLAGAHGTKTLWEKYYVGATQDWFSLEIISIGGYVQFTIRTIVRFRDLVESAIYAQYPDAVITEVEDYTIGFPTFFPNERYDMYGTEFVLVEKEAFPIRTYLEFEHTLSQEFKDPLSALLETMGKLGNGEQLWLQIIIVPINDDWKKQAINLIKKMIGEKQKKRAGLMGSLLGEIGNIGQTASGQITGTGAAAGKPVSKSDDLPSRMLYLSPYDKERVEAIARKVKKIGFDTKIRSVYIAPKENFYVQHGREALVGSIKQFNTADLNSLKPDTKHIGVHASYLLAEWRKNRKKTKLMRWYKHRSPDRGHGLYVLNIEELATVWHFPVTAETIPIRHMVQKTEFKRIAPPSFVPFAERESVAPDSGYTVGKSAPPSNLPFG</sequence>
<reference evidence="3 4" key="1">
    <citation type="journal article" date="2016" name="Nat. Commun.">
        <title>Thousands of microbial genomes shed light on interconnected biogeochemical processes in an aquifer system.</title>
        <authorList>
            <person name="Anantharaman K."/>
            <person name="Brown C.T."/>
            <person name="Hug L.A."/>
            <person name="Sharon I."/>
            <person name="Castelle C.J."/>
            <person name="Probst A.J."/>
            <person name="Thomas B.C."/>
            <person name="Singh A."/>
            <person name="Wilkins M.J."/>
            <person name="Karaoz U."/>
            <person name="Brodie E.L."/>
            <person name="Williams K.H."/>
            <person name="Hubbard S.S."/>
            <person name="Banfield J.F."/>
        </authorList>
    </citation>
    <scope>NUCLEOTIDE SEQUENCE [LARGE SCALE GENOMIC DNA]</scope>
</reference>
<feature type="transmembrane region" description="Helical" evidence="1">
    <location>
        <begin position="27"/>
        <end position="54"/>
    </location>
</feature>
<evidence type="ECO:0000313" key="4">
    <source>
        <dbReference type="Proteomes" id="UP000176846"/>
    </source>
</evidence>
<keyword evidence="1" id="KW-0472">Membrane</keyword>
<dbReference type="EMBL" id="MGEK01000002">
    <property type="protein sequence ID" value="OGL83148.1"/>
    <property type="molecule type" value="Genomic_DNA"/>
</dbReference>
<name>A0A1F7UZD8_9BACT</name>
<dbReference type="Pfam" id="PF26449">
    <property type="entry name" value="DUF8128"/>
    <property type="match status" value="1"/>
</dbReference>